<dbReference type="Proteomes" id="UP000476176">
    <property type="component" value="Unassembled WGS sequence"/>
</dbReference>
<organism evidence="5 16">
    <name type="scientific">Phytophthora fragariae</name>
    <dbReference type="NCBI Taxonomy" id="53985"/>
    <lineage>
        <taxon>Eukaryota</taxon>
        <taxon>Sar</taxon>
        <taxon>Stramenopiles</taxon>
        <taxon>Oomycota</taxon>
        <taxon>Peronosporomycetes</taxon>
        <taxon>Peronosporales</taxon>
        <taxon>Peronosporaceae</taxon>
        <taxon>Phytophthora</taxon>
    </lineage>
</organism>
<gene>
    <name evidence="10" type="ORF">PF001_g24743</name>
    <name evidence="9" type="ORF">PF002_g27094</name>
    <name evidence="7" type="ORF">PF004_g27634</name>
    <name evidence="8" type="ORF">PF005_g24724</name>
    <name evidence="6" type="ORF">PF006_g23584</name>
    <name evidence="5" type="ORF">PF007_g26489</name>
    <name evidence="2" type="ORF">PF009_g26735</name>
    <name evidence="4" type="ORF">PF010_g26304</name>
    <name evidence="3" type="ORF">PF011_g25574</name>
</gene>
<dbReference type="Proteomes" id="UP000440732">
    <property type="component" value="Unassembled WGS sequence"/>
</dbReference>
<evidence type="ECO:0000313" key="9">
    <source>
        <dbReference type="EMBL" id="KAE9182078.1"/>
    </source>
</evidence>
<evidence type="ECO:0000313" key="17">
    <source>
        <dbReference type="Proteomes" id="UP000460718"/>
    </source>
</evidence>
<proteinExistence type="predicted"/>
<evidence type="ECO:0000313" key="18">
    <source>
        <dbReference type="Proteomes" id="UP000476176"/>
    </source>
</evidence>
<dbReference type="Proteomes" id="UP000488956">
    <property type="component" value="Unassembled WGS sequence"/>
</dbReference>
<dbReference type="EMBL" id="QXGB01002553">
    <property type="protein sequence ID" value="KAE9176900.1"/>
    <property type="molecule type" value="Genomic_DNA"/>
</dbReference>
<dbReference type="Proteomes" id="UP000440367">
    <property type="component" value="Unassembled WGS sequence"/>
</dbReference>
<dbReference type="Proteomes" id="UP000437068">
    <property type="component" value="Unassembled WGS sequence"/>
</dbReference>
<evidence type="ECO:0000313" key="5">
    <source>
        <dbReference type="EMBL" id="KAE9071609.1"/>
    </source>
</evidence>
<dbReference type="EMBL" id="QXGF01002909">
    <property type="protein sequence ID" value="KAE8923007.1"/>
    <property type="molecule type" value="Genomic_DNA"/>
</dbReference>
<dbReference type="Proteomes" id="UP000429523">
    <property type="component" value="Unassembled WGS sequence"/>
</dbReference>
<evidence type="ECO:0000313" key="8">
    <source>
        <dbReference type="EMBL" id="KAE9176900.1"/>
    </source>
</evidence>
<dbReference type="EMBL" id="QXGD01002972">
    <property type="protein sequence ID" value="KAE9182078.1"/>
    <property type="molecule type" value="Genomic_DNA"/>
</dbReference>
<evidence type="ECO:0000256" key="1">
    <source>
        <dbReference type="SAM" id="MobiDB-lite"/>
    </source>
</evidence>
<sequence>MSAVVTFALGLRSFSSGSGRSRSLRSLCSSAPSWKYTVVAASSKKLISSRIHRAKDSRSRCTGSAAKSRDSALNALSKSR</sequence>
<evidence type="ECO:0000313" key="7">
    <source>
        <dbReference type="EMBL" id="KAE9171236.1"/>
    </source>
</evidence>
<dbReference type="Proteomes" id="UP000441208">
    <property type="component" value="Unassembled WGS sequence"/>
</dbReference>
<evidence type="ECO:0000313" key="14">
    <source>
        <dbReference type="Proteomes" id="UP000440367"/>
    </source>
</evidence>
<keyword evidence="12" id="KW-1185">Reference proteome</keyword>
<dbReference type="Proteomes" id="UP000460718">
    <property type="component" value="Unassembled WGS sequence"/>
</dbReference>
<evidence type="ECO:0000313" key="16">
    <source>
        <dbReference type="Proteomes" id="UP000441208"/>
    </source>
</evidence>
<evidence type="ECO:0000313" key="15">
    <source>
        <dbReference type="Proteomes" id="UP000440732"/>
    </source>
</evidence>
<dbReference type="EMBL" id="QXGE01002759">
    <property type="protein sequence ID" value="KAE9279382.1"/>
    <property type="molecule type" value="Genomic_DNA"/>
</dbReference>
<dbReference type="EMBL" id="QXFW01003160">
    <property type="protein sequence ID" value="KAE8972610.1"/>
    <property type="molecule type" value="Genomic_DNA"/>
</dbReference>
<evidence type="ECO:0000313" key="19">
    <source>
        <dbReference type="Proteomes" id="UP000488956"/>
    </source>
</evidence>
<comment type="caution">
    <text evidence="5">The sequence shown here is derived from an EMBL/GenBank/DDBJ whole genome shotgun (WGS) entry which is preliminary data.</text>
</comment>
<evidence type="ECO:0000313" key="3">
    <source>
        <dbReference type="EMBL" id="KAE8972610.1"/>
    </source>
</evidence>
<evidence type="ECO:0000313" key="11">
    <source>
        <dbReference type="Proteomes" id="UP000429523"/>
    </source>
</evidence>
<evidence type="ECO:0000313" key="13">
    <source>
        <dbReference type="Proteomes" id="UP000437068"/>
    </source>
</evidence>
<reference evidence="11 12" key="1">
    <citation type="submission" date="2018-08" db="EMBL/GenBank/DDBJ databases">
        <title>Genomic investigation of the strawberry pathogen Phytophthora fragariae indicates pathogenicity is determined by transcriptional variation in three key races.</title>
        <authorList>
            <person name="Adams T.M."/>
            <person name="Armitage A.D."/>
            <person name="Sobczyk M.K."/>
            <person name="Bates H.J."/>
            <person name="Dunwell J.M."/>
            <person name="Nellist C.F."/>
            <person name="Harrison R.J."/>
        </authorList>
    </citation>
    <scope>NUCLEOTIDE SEQUENCE [LARGE SCALE GENOMIC DNA]</scope>
    <source>
        <strain evidence="10 13">A4</strain>
        <strain evidence="9 14">BC-1</strain>
        <strain evidence="7 18">BC-23</strain>
        <strain evidence="8 12">NOV-27</strain>
        <strain evidence="6 15">NOV-5</strain>
        <strain evidence="5 16">NOV-71</strain>
        <strain evidence="2 11">NOV-9</strain>
        <strain evidence="4 19">ONT-3</strain>
        <strain evidence="3 17">SCRP245</strain>
    </source>
</reference>
<evidence type="ECO:0000313" key="10">
    <source>
        <dbReference type="EMBL" id="KAE9279382.1"/>
    </source>
</evidence>
<protein>
    <submittedName>
        <fullName evidence="5">Uncharacterized protein</fullName>
    </submittedName>
</protein>
<dbReference type="EMBL" id="QXFX01003223">
    <property type="protein sequence ID" value="KAE9070370.1"/>
    <property type="molecule type" value="Genomic_DNA"/>
</dbReference>
<accession>A0A6A3Q999</accession>
<evidence type="ECO:0000313" key="2">
    <source>
        <dbReference type="EMBL" id="KAE8923007.1"/>
    </source>
</evidence>
<dbReference type="OrthoDB" id="10389381at2759"/>
<dbReference type="Proteomes" id="UP000433483">
    <property type="component" value="Unassembled WGS sequence"/>
</dbReference>
<dbReference type="AlphaFoldDB" id="A0A6A3Q999"/>
<evidence type="ECO:0000313" key="6">
    <source>
        <dbReference type="EMBL" id="KAE9097410.1"/>
    </source>
</evidence>
<feature type="region of interest" description="Disordered" evidence="1">
    <location>
        <begin position="58"/>
        <end position="80"/>
    </location>
</feature>
<dbReference type="EMBL" id="QXGC01004095">
    <property type="protein sequence ID" value="KAE9171236.1"/>
    <property type="molecule type" value="Genomic_DNA"/>
</dbReference>
<name>A0A6A3Q999_9STRA</name>
<evidence type="ECO:0000313" key="12">
    <source>
        <dbReference type="Proteomes" id="UP000433483"/>
    </source>
</evidence>
<evidence type="ECO:0000313" key="4">
    <source>
        <dbReference type="EMBL" id="KAE9070370.1"/>
    </source>
</evidence>
<dbReference type="EMBL" id="QXFZ01003061">
    <property type="protein sequence ID" value="KAE9071609.1"/>
    <property type="molecule type" value="Genomic_DNA"/>
</dbReference>
<dbReference type="EMBL" id="QXGA01002459">
    <property type="protein sequence ID" value="KAE9097410.1"/>
    <property type="molecule type" value="Genomic_DNA"/>
</dbReference>